<proteinExistence type="predicted"/>
<dbReference type="Proteomes" id="UP001303760">
    <property type="component" value="Unassembled WGS sequence"/>
</dbReference>
<dbReference type="InterPro" id="IPR002575">
    <property type="entry name" value="Aminoglycoside_PTrfase"/>
</dbReference>
<dbReference type="Pfam" id="PF01636">
    <property type="entry name" value="APH"/>
    <property type="match status" value="1"/>
</dbReference>
<evidence type="ECO:0000313" key="2">
    <source>
        <dbReference type="EMBL" id="KAK4235058.1"/>
    </source>
</evidence>
<dbReference type="PANTHER" id="PTHR21310">
    <property type="entry name" value="AMINOGLYCOSIDE PHOSPHOTRANSFERASE-RELATED-RELATED"/>
    <property type="match status" value="1"/>
</dbReference>
<dbReference type="CDD" id="cd05120">
    <property type="entry name" value="APH_ChoK_like"/>
    <property type="match status" value="1"/>
</dbReference>
<dbReference type="InterPro" id="IPR011009">
    <property type="entry name" value="Kinase-like_dom_sf"/>
</dbReference>
<evidence type="ECO:0000259" key="1">
    <source>
        <dbReference type="Pfam" id="PF01636"/>
    </source>
</evidence>
<dbReference type="Gene3D" id="3.90.1200.10">
    <property type="match status" value="1"/>
</dbReference>
<dbReference type="InterPro" id="IPR051678">
    <property type="entry name" value="AGP_Transferase"/>
</dbReference>
<gene>
    <name evidence="2" type="ORF">C8A03DRAFT_18144</name>
</gene>
<comment type="caution">
    <text evidence="2">The sequence shown here is derived from an EMBL/GenBank/DDBJ whole genome shotgun (WGS) entry which is preliminary data.</text>
</comment>
<reference evidence="2" key="2">
    <citation type="submission" date="2023-05" db="EMBL/GenBank/DDBJ databases">
        <authorList>
            <consortium name="Lawrence Berkeley National Laboratory"/>
            <person name="Steindorff A."/>
            <person name="Hensen N."/>
            <person name="Bonometti L."/>
            <person name="Westerberg I."/>
            <person name="Brannstrom I.O."/>
            <person name="Guillou S."/>
            <person name="Cros-Aarteil S."/>
            <person name="Calhoun S."/>
            <person name="Haridas S."/>
            <person name="Kuo A."/>
            <person name="Mondo S."/>
            <person name="Pangilinan J."/>
            <person name="Riley R."/>
            <person name="Labutti K."/>
            <person name="Andreopoulos B."/>
            <person name="Lipzen A."/>
            <person name="Chen C."/>
            <person name="Yanf M."/>
            <person name="Daum C."/>
            <person name="Ng V."/>
            <person name="Clum A."/>
            <person name="Ohm R."/>
            <person name="Martin F."/>
            <person name="Silar P."/>
            <person name="Natvig D."/>
            <person name="Lalanne C."/>
            <person name="Gautier V."/>
            <person name="Ament-Velasquez S.L."/>
            <person name="Kruys A."/>
            <person name="Hutchinson M.I."/>
            <person name="Powell A.J."/>
            <person name="Barry K."/>
            <person name="Miller A.N."/>
            <person name="Grigoriev I.V."/>
            <person name="Debuchy R."/>
            <person name="Gladieux P."/>
            <person name="Thoren M.H."/>
            <person name="Johannesson H."/>
        </authorList>
    </citation>
    <scope>NUCLEOTIDE SEQUENCE</scope>
    <source>
        <strain evidence="2">CBS 532.94</strain>
    </source>
</reference>
<keyword evidence="2" id="KW-0418">Kinase</keyword>
<evidence type="ECO:0000313" key="3">
    <source>
        <dbReference type="Proteomes" id="UP001303760"/>
    </source>
</evidence>
<accession>A0AAN7C604</accession>
<dbReference type="AlphaFoldDB" id="A0AAN7C604"/>
<keyword evidence="2" id="KW-0808">Transferase</keyword>
<protein>
    <submittedName>
        <fullName evidence="2">Kinase-like domain-containing protein</fullName>
    </submittedName>
</protein>
<dbReference type="SUPFAM" id="SSF56112">
    <property type="entry name" value="Protein kinase-like (PK-like)"/>
    <property type="match status" value="1"/>
</dbReference>
<feature type="domain" description="Aminoglycoside phosphotransferase" evidence="1">
    <location>
        <begin position="47"/>
        <end position="237"/>
    </location>
</feature>
<keyword evidence="3" id="KW-1185">Reference proteome</keyword>
<sequence>MSQENRRVTAEELSRATRFSDFSLARLLPDGKTVVKSGKTIRATEGYTMRFVRQHTRIPVPEVYSVYKDEQSGAVHIVMEYIEGKPLDEVWSTLTADEKQSVMRQLRGYFQELRQIKGTFIGSVDGSGCDDQFFENAPGACGPYGTEAEFNQALARAWLEGHEDDPFRQLLVKILFEVMQGHEIVMTHNDFAARNILVRGATVVAVLDWEFAGFYPEHWEYCKALWRPEWDSEWIRDGFVDKVLDPYLKEVALIMNTSFTVF</sequence>
<dbReference type="GO" id="GO:0016301">
    <property type="term" value="F:kinase activity"/>
    <property type="evidence" value="ECO:0007669"/>
    <property type="project" value="UniProtKB-KW"/>
</dbReference>
<name>A0AAN7C604_9PEZI</name>
<organism evidence="2 3">
    <name type="scientific">Achaetomium macrosporum</name>
    <dbReference type="NCBI Taxonomy" id="79813"/>
    <lineage>
        <taxon>Eukaryota</taxon>
        <taxon>Fungi</taxon>
        <taxon>Dikarya</taxon>
        <taxon>Ascomycota</taxon>
        <taxon>Pezizomycotina</taxon>
        <taxon>Sordariomycetes</taxon>
        <taxon>Sordariomycetidae</taxon>
        <taxon>Sordariales</taxon>
        <taxon>Chaetomiaceae</taxon>
        <taxon>Achaetomium</taxon>
    </lineage>
</organism>
<dbReference type="PANTHER" id="PTHR21310:SF48">
    <property type="entry name" value="AMINOGLYCOSIDE PHOSPHOTRANSFERASE DOMAIN-CONTAINING PROTEIN"/>
    <property type="match status" value="1"/>
</dbReference>
<dbReference type="EMBL" id="MU860301">
    <property type="protein sequence ID" value="KAK4235058.1"/>
    <property type="molecule type" value="Genomic_DNA"/>
</dbReference>
<reference evidence="2" key="1">
    <citation type="journal article" date="2023" name="Mol. Phylogenet. Evol.">
        <title>Genome-scale phylogeny and comparative genomics of the fungal order Sordariales.</title>
        <authorList>
            <person name="Hensen N."/>
            <person name="Bonometti L."/>
            <person name="Westerberg I."/>
            <person name="Brannstrom I.O."/>
            <person name="Guillou S."/>
            <person name="Cros-Aarteil S."/>
            <person name="Calhoun S."/>
            <person name="Haridas S."/>
            <person name="Kuo A."/>
            <person name="Mondo S."/>
            <person name="Pangilinan J."/>
            <person name="Riley R."/>
            <person name="LaButti K."/>
            <person name="Andreopoulos B."/>
            <person name="Lipzen A."/>
            <person name="Chen C."/>
            <person name="Yan M."/>
            <person name="Daum C."/>
            <person name="Ng V."/>
            <person name="Clum A."/>
            <person name="Steindorff A."/>
            <person name="Ohm R.A."/>
            <person name="Martin F."/>
            <person name="Silar P."/>
            <person name="Natvig D.O."/>
            <person name="Lalanne C."/>
            <person name="Gautier V."/>
            <person name="Ament-Velasquez S.L."/>
            <person name="Kruys A."/>
            <person name="Hutchinson M.I."/>
            <person name="Powell A.J."/>
            <person name="Barry K."/>
            <person name="Miller A.N."/>
            <person name="Grigoriev I.V."/>
            <person name="Debuchy R."/>
            <person name="Gladieux P."/>
            <person name="Hiltunen Thoren M."/>
            <person name="Johannesson H."/>
        </authorList>
    </citation>
    <scope>NUCLEOTIDE SEQUENCE</scope>
    <source>
        <strain evidence="2">CBS 532.94</strain>
    </source>
</reference>